<organism evidence="2">
    <name type="scientific">Acromyrmex echinatior</name>
    <name type="common">Panamanian leafcutter ant</name>
    <name type="synonym">Acromyrmex octospinosus echinatior</name>
    <dbReference type="NCBI Taxonomy" id="103372"/>
    <lineage>
        <taxon>Eukaryota</taxon>
        <taxon>Metazoa</taxon>
        <taxon>Ecdysozoa</taxon>
        <taxon>Arthropoda</taxon>
        <taxon>Hexapoda</taxon>
        <taxon>Insecta</taxon>
        <taxon>Pterygota</taxon>
        <taxon>Neoptera</taxon>
        <taxon>Endopterygota</taxon>
        <taxon>Hymenoptera</taxon>
        <taxon>Apocrita</taxon>
        <taxon>Aculeata</taxon>
        <taxon>Formicoidea</taxon>
        <taxon>Formicidae</taxon>
        <taxon>Myrmicinae</taxon>
        <taxon>Acromyrmex</taxon>
    </lineage>
</organism>
<keyword evidence="2" id="KW-1185">Reference proteome</keyword>
<evidence type="ECO:0000313" key="2">
    <source>
        <dbReference type="Proteomes" id="UP000007755"/>
    </source>
</evidence>
<protein>
    <submittedName>
        <fullName evidence="1">Uncharacterized protein</fullName>
    </submittedName>
</protein>
<dbReference type="Proteomes" id="UP000007755">
    <property type="component" value="Unassembled WGS sequence"/>
</dbReference>
<dbReference type="EMBL" id="GL888071">
    <property type="protein sequence ID" value="EGI67991.1"/>
    <property type="molecule type" value="Genomic_DNA"/>
</dbReference>
<evidence type="ECO:0000313" key="1">
    <source>
        <dbReference type="EMBL" id="EGI67991.1"/>
    </source>
</evidence>
<gene>
    <name evidence="1" type="ORF">G5I_03348</name>
</gene>
<dbReference type="STRING" id="103372.F4WCS2"/>
<dbReference type="InParanoid" id="F4WCS2"/>
<name>F4WCS2_ACREC</name>
<accession>F4WCS2</accession>
<proteinExistence type="predicted"/>
<reference evidence="1" key="1">
    <citation type="submission" date="2011-02" db="EMBL/GenBank/DDBJ databases">
        <title>The genome of the leaf-cutting ant Acromyrmex echinatior suggests key adaptations to social evolution and fungus farming.</title>
        <authorList>
            <person name="Nygaard S."/>
            <person name="Zhang G."/>
        </authorList>
    </citation>
    <scope>NUCLEOTIDE SEQUENCE</scope>
</reference>
<sequence>MIPYSMVKRLITMTVIGAKENDDNKALIYIKGRENREWLAGTILDCDDSIIETVDADYAEDIDSIHNLDVTILDCADATIMQTIDRVKERERYLKNLMNDAIAMSRTLSEKEDGDDGV</sequence>
<dbReference type="AlphaFoldDB" id="F4WCS2"/>